<organism evidence="2 3">
    <name type="scientific">Tetracentron sinense</name>
    <name type="common">Spur-leaf</name>
    <dbReference type="NCBI Taxonomy" id="13715"/>
    <lineage>
        <taxon>Eukaryota</taxon>
        <taxon>Viridiplantae</taxon>
        <taxon>Streptophyta</taxon>
        <taxon>Embryophyta</taxon>
        <taxon>Tracheophyta</taxon>
        <taxon>Spermatophyta</taxon>
        <taxon>Magnoliopsida</taxon>
        <taxon>Trochodendrales</taxon>
        <taxon>Trochodendraceae</taxon>
        <taxon>Tetracentron</taxon>
    </lineage>
</organism>
<name>A0A835DFK5_TETSI</name>
<keyword evidence="3" id="KW-1185">Reference proteome</keyword>
<dbReference type="Proteomes" id="UP000655225">
    <property type="component" value="Unassembled WGS sequence"/>
</dbReference>
<dbReference type="PANTHER" id="PTHR37172:SF3">
    <property type="entry name" value="TRANSMEMBRANE PROTEIN"/>
    <property type="match status" value="1"/>
</dbReference>
<dbReference type="OMA" id="AWIFLCT"/>
<dbReference type="OrthoDB" id="1913803at2759"/>
<dbReference type="EMBL" id="JABCRI010000008">
    <property type="protein sequence ID" value="KAF8401326.1"/>
    <property type="molecule type" value="Genomic_DNA"/>
</dbReference>
<evidence type="ECO:0008006" key="4">
    <source>
        <dbReference type="Google" id="ProtNLM"/>
    </source>
</evidence>
<evidence type="ECO:0000313" key="3">
    <source>
        <dbReference type="Proteomes" id="UP000655225"/>
    </source>
</evidence>
<comment type="caution">
    <text evidence="2">The sequence shown here is derived from an EMBL/GenBank/DDBJ whole genome shotgun (WGS) entry which is preliminary data.</text>
</comment>
<dbReference type="AlphaFoldDB" id="A0A835DFK5"/>
<reference evidence="2 3" key="1">
    <citation type="submission" date="2020-04" db="EMBL/GenBank/DDBJ databases">
        <title>Plant Genome Project.</title>
        <authorList>
            <person name="Zhang R.-G."/>
        </authorList>
    </citation>
    <scope>NUCLEOTIDE SEQUENCE [LARGE SCALE GENOMIC DNA]</scope>
    <source>
        <strain evidence="2">YNK0</strain>
        <tissue evidence="2">Leaf</tissue>
    </source>
</reference>
<proteinExistence type="predicted"/>
<evidence type="ECO:0000256" key="1">
    <source>
        <dbReference type="SAM" id="Phobius"/>
    </source>
</evidence>
<accession>A0A835DFK5</accession>
<keyword evidence="1" id="KW-1133">Transmembrane helix</keyword>
<dbReference type="PANTHER" id="PTHR37172">
    <property type="entry name" value="TRANSMEMBRANE PROTEIN"/>
    <property type="match status" value="1"/>
</dbReference>
<protein>
    <recommendedName>
        <fullName evidence="4">Transmembrane protein</fullName>
    </recommendedName>
</protein>
<feature type="transmembrane region" description="Helical" evidence="1">
    <location>
        <begin position="108"/>
        <end position="134"/>
    </location>
</feature>
<sequence>MGGKKWEQKAMKLLSSPFLREPFYIFTLTLLSLLLPLSFLLLPRLSAAQYLLTFTPSPIPHSILSSLFLFTSPTLHLLVSFVSITALLHGLMGPVIVLNKSSSSNPRYIAWILLCTLQVCVGLGIEGTIAAALWPVDSVIANERTLFSPIIFFVGLHETMLHWSRMIVRPVVDDTVFGVAREERWVERAVMAASFGTLWWWRLRDEVEALVVVAELKMELLKVVGVADFVGWWLYYLTVTIGMVRLVKGLIWVGQVFLCKRRGVLEGNSECSGVDDDKV</sequence>
<feature type="transmembrane region" description="Helical" evidence="1">
    <location>
        <begin position="63"/>
        <end position="88"/>
    </location>
</feature>
<evidence type="ECO:0000313" key="2">
    <source>
        <dbReference type="EMBL" id="KAF8401326.1"/>
    </source>
</evidence>
<feature type="transmembrane region" description="Helical" evidence="1">
    <location>
        <begin position="233"/>
        <end position="253"/>
    </location>
</feature>
<keyword evidence="1" id="KW-0472">Membrane</keyword>
<gene>
    <name evidence="2" type="ORF">HHK36_012260</name>
</gene>
<keyword evidence="1" id="KW-0812">Transmembrane</keyword>